<dbReference type="AlphaFoldDB" id="A0A383CRL1"/>
<reference evidence="1" key="1">
    <citation type="submission" date="2018-05" db="EMBL/GenBank/DDBJ databases">
        <authorList>
            <person name="Lanie J.A."/>
            <person name="Ng W.-L."/>
            <person name="Kazmierczak K.M."/>
            <person name="Andrzejewski T.M."/>
            <person name="Davidsen T.M."/>
            <person name="Wayne K.J."/>
            <person name="Tettelin H."/>
            <person name="Glass J.I."/>
            <person name="Rusch D."/>
            <person name="Podicherti R."/>
            <person name="Tsui H.-C.T."/>
            <person name="Winkler M.E."/>
        </authorList>
    </citation>
    <scope>NUCLEOTIDE SEQUENCE</scope>
</reference>
<gene>
    <name evidence="1" type="ORF">METZ01_LOCUS487696</name>
</gene>
<accession>A0A383CRL1</accession>
<dbReference type="EMBL" id="UINC01211090">
    <property type="protein sequence ID" value="SVE34842.1"/>
    <property type="molecule type" value="Genomic_DNA"/>
</dbReference>
<evidence type="ECO:0000313" key="1">
    <source>
        <dbReference type="EMBL" id="SVE34842.1"/>
    </source>
</evidence>
<feature type="non-terminal residue" evidence="1">
    <location>
        <position position="1"/>
    </location>
</feature>
<proteinExistence type="predicted"/>
<sequence length="24" mass="2944">KDIERIRSEVDQHKGVLNIEVRFY</sequence>
<protein>
    <submittedName>
        <fullName evidence="1">Uncharacterized protein</fullName>
    </submittedName>
</protein>
<organism evidence="1">
    <name type="scientific">marine metagenome</name>
    <dbReference type="NCBI Taxonomy" id="408172"/>
    <lineage>
        <taxon>unclassified sequences</taxon>
        <taxon>metagenomes</taxon>
        <taxon>ecological metagenomes</taxon>
    </lineage>
</organism>
<name>A0A383CRL1_9ZZZZ</name>